<evidence type="ECO:0000313" key="8">
    <source>
        <dbReference type="Proteomes" id="UP000663825"/>
    </source>
</evidence>
<sequence>MNDHMGESSTTTKTFHFGSGQFLTLSEDQIGKIPYLTALVSAGPSFDSIQLNKGYYLLDSRIDYQDFQFALDSISFHSIRQIFIRLPKNYNTLAIIALLDFLAIGPERDPTLDEVNSSFFWNVKFGDKLGTYKFIYSSSHIQDMAVRFAIALAKEEYDFRSHQVIDQIYWFIMFILSAHKLFETHIRYHVHKIAKNCFSLFCPFLLERLYRIEERTEKEIRDNSIAAGTHINFHKETDALCSFNVFPDDCSCNFWRIDPLCTVRRLGLTFKRCAPNDMLRFWRWRRNSLFFTDCRKISYNKDKNLERLCEKVLENMYKCLLGIVLDQEPIKNCYHNFATFNEVKYKLILDDILNSSTVQAAIQENILSEICELTPTLERAYAELMKEIQAYEQNPTTTTEDEMYIYPRYLFWKIDKITFESKPDQALKCELTLNKLYQYESIIDEIRNTILADLHDLFMDEIKIFVNSRSRQWSLFSFLLTSQDKKTQVSELKKTHKMKSGEKYRPSPKIQCKYARR</sequence>
<comment type="caution">
    <text evidence="2">The sequence shown here is derived from an EMBL/GenBank/DDBJ whole genome shotgun (WGS) entry which is preliminary data.</text>
</comment>
<dbReference type="OrthoDB" id="10049253at2759"/>
<dbReference type="Proteomes" id="UP000663872">
    <property type="component" value="Unassembled WGS sequence"/>
</dbReference>
<dbReference type="AlphaFoldDB" id="A0A817RKS8"/>
<accession>A0A817RKS8</accession>
<dbReference type="Proteomes" id="UP000663825">
    <property type="component" value="Unassembled WGS sequence"/>
</dbReference>
<evidence type="ECO:0000313" key="4">
    <source>
        <dbReference type="EMBL" id="CAF3573067.1"/>
    </source>
</evidence>
<dbReference type="Proteomes" id="UP000663833">
    <property type="component" value="Unassembled WGS sequence"/>
</dbReference>
<name>A0A817RKS8_9BILA</name>
<dbReference type="Proteomes" id="UP000663873">
    <property type="component" value="Unassembled WGS sequence"/>
</dbReference>
<keyword evidence="9" id="KW-1185">Reference proteome</keyword>
<proteinExistence type="predicted"/>
<evidence type="ECO:0000313" key="6">
    <source>
        <dbReference type="EMBL" id="CAF4422903.1"/>
    </source>
</evidence>
<dbReference type="EMBL" id="CAJOBR010002505">
    <property type="protein sequence ID" value="CAF4686385.1"/>
    <property type="molecule type" value="Genomic_DNA"/>
</dbReference>
<evidence type="ECO:0000313" key="7">
    <source>
        <dbReference type="EMBL" id="CAF4686385.1"/>
    </source>
</evidence>
<dbReference type="EMBL" id="CAJNXB010002465">
    <property type="protein sequence ID" value="CAF3253009.1"/>
    <property type="molecule type" value="Genomic_DNA"/>
</dbReference>
<evidence type="ECO:0000313" key="9">
    <source>
        <dbReference type="Proteomes" id="UP000663873"/>
    </source>
</evidence>
<dbReference type="EMBL" id="CAJNYT010003494">
    <property type="protein sequence ID" value="CAF3570419.1"/>
    <property type="molecule type" value="Genomic_DNA"/>
</dbReference>
<dbReference type="EMBL" id="CAJOBO010001979">
    <property type="protein sequence ID" value="CAF4422903.1"/>
    <property type="molecule type" value="Genomic_DNA"/>
</dbReference>
<feature type="compositionally biased region" description="Basic and acidic residues" evidence="1">
    <location>
        <begin position="495"/>
        <end position="505"/>
    </location>
</feature>
<dbReference type="Proteomes" id="UP000663848">
    <property type="component" value="Unassembled WGS sequence"/>
</dbReference>
<evidence type="ECO:0000313" key="5">
    <source>
        <dbReference type="EMBL" id="CAF4273636.1"/>
    </source>
</evidence>
<evidence type="ECO:0000256" key="1">
    <source>
        <dbReference type="SAM" id="MobiDB-lite"/>
    </source>
</evidence>
<dbReference type="EMBL" id="CAJOBP010001311">
    <property type="protein sequence ID" value="CAF4273636.1"/>
    <property type="molecule type" value="Genomic_DNA"/>
</dbReference>
<organism evidence="2 8">
    <name type="scientific">Rotaria socialis</name>
    <dbReference type="NCBI Taxonomy" id="392032"/>
    <lineage>
        <taxon>Eukaryota</taxon>
        <taxon>Metazoa</taxon>
        <taxon>Spiralia</taxon>
        <taxon>Gnathifera</taxon>
        <taxon>Rotifera</taxon>
        <taxon>Eurotatoria</taxon>
        <taxon>Bdelloidea</taxon>
        <taxon>Philodinida</taxon>
        <taxon>Philodinidae</taxon>
        <taxon>Rotaria</taxon>
    </lineage>
</organism>
<reference evidence="2" key="1">
    <citation type="submission" date="2021-02" db="EMBL/GenBank/DDBJ databases">
        <authorList>
            <person name="Nowell W R."/>
        </authorList>
    </citation>
    <scope>NUCLEOTIDE SEQUENCE</scope>
</reference>
<gene>
    <name evidence="3" type="ORF">GRG538_LOCUS21190</name>
    <name evidence="6" type="ORF">HFQ381_LOCUS21736</name>
    <name evidence="4" type="ORF">LUA448_LOCUS29056</name>
    <name evidence="7" type="ORF">QYT958_LOCUS16932</name>
    <name evidence="2" type="ORF">TIS948_LOCUS15325</name>
    <name evidence="5" type="ORF">UJA718_LOCUS10946</name>
</gene>
<feature type="region of interest" description="Disordered" evidence="1">
    <location>
        <begin position="495"/>
        <end position="517"/>
    </location>
</feature>
<evidence type="ECO:0000313" key="3">
    <source>
        <dbReference type="EMBL" id="CAF3570419.1"/>
    </source>
</evidence>
<dbReference type="Proteomes" id="UP000663851">
    <property type="component" value="Unassembled WGS sequence"/>
</dbReference>
<evidence type="ECO:0000313" key="2">
    <source>
        <dbReference type="EMBL" id="CAF3253009.1"/>
    </source>
</evidence>
<dbReference type="EMBL" id="CAJNYD010004120">
    <property type="protein sequence ID" value="CAF3573067.1"/>
    <property type="molecule type" value="Genomic_DNA"/>
</dbReference>
<protein>
    <submittedName>
        <fullName evidence="2">Uncharacterized protein</fullName>
    </submittedName>
</protein>